<organism evidence="3 4">
    <name type="scientific">Cryptococcus neoformans Tu259-1</name>
    <dbReference type="NCBI Taxonomy" id="1230072"/>
    <lineage>
        <taxon>Eukaryota</taxon>
        <taxon>Fungi</taxon>
        <taxon>Dikarya</taxon>
        <taxon>Basidiomycota</taxon>
        <taxon>Agaricomycotina</taxon>
        <taxon>Tremellomycetes</taxon>
        <taxon>Tremellales</taxon>
        <taxon>Cryptococcaceae</taxon>
        <taxon>Cryptococcus</taxon>
        <taxon>Cryptococcus neoformans species complex</taxon>
    </lineage>
</organism>
<evidence type="ECO:0000256" key="2">
    <source>
        <dbReference type="RuleBase" id="RU367091"/>
    </source>
</evidence>
<proteinExistence type="inferred from homology"/>
<dbReference type="InterPro" id="IPR011990">
    <property type="entry name" value="TPR-like_helical_dom_sf"/>
</dbReference>
<dbReference type="Proteomes" id="UP000199727">
    <property type="component" value="Unassembled WGS sequence"/>
</dbReference>
<dbReference type="Pfam" id="PF13432">
    <property type="entry name" value="TPR_16"/>
    <property type="match status" value="1"/>
</dbReference>
<dbReference type="InterPro" id="IPR039856">
    <property type="entry name" value="EMC2-like"/>
</dbReference>
<comment type="subunit">
    <text evidence="2">Component of the ER membrane protein complex (EMC).</text>
</comment>
<reference evidence="3 4" key="1">
    <citation type="submission" date="2017-06" db="EMBL/GenBank/DDBJ databases">
        <title>Global population genomics of the pathogenic fungus Cryptococcus neoformans var. grubii.</title>
        <authorList>
            <person name="Cuomo C."/>
            <person name="Litvintseva A."/>
            <person name="Chen Y."/>
            <person name="Young S."/>
            <person name="Zeng Q."/>
            <person name="Chapman S."/>
            <person name="Gujja S."/>
            <person name="Saif S."/>
            <person name="Birren B."/>
        </authorList>
    </citation>
    <scope>NUCLEOTIDE SEQUENCE [LARGE SCALE GENOMIC DNA]</scope>
    <source>
        <strain evidence="3 4">Tu259-1</strain>
    </source>
</reference>
<name>A0A854QK96_CRYNE</name>
<evidence type="ECO:0000313" key="3">
    <source>
        <dbReference type="EMBL" id="OXG28983.1"/>
    </source>
</evidence>
<dbReference type="Gene3D" id="1.25.40.10">
    <property type="entry name" value="Tetratricopeptide repeat domain"/>
    <property type="match status" value="2"/>
</dbReference>
<dbReference type="AlphaFoldDB" id="A0A854QK96"/>
<comment type="function">
    <text evidence="2">Part of the endoplasmic reticulum membrane protein complex (EMC) that enables the energy-independent insertion into endoplasmic reticulum membranes of newly synthesized membrane proteins.</text>
</comment>
<protein>
    <recommendedName>
        <fullName evidence="2">ER membrane protein complex subunit 2</fullName>
    </recommendedName>
</protein>
<keyword evidence="2" id="KW-0256">Endoplasmic reticulum</keyword>
<dbReference type="GO" id="GO:0072546">
    <property type="term" value="C:EMC complex"/>
    <property type="evidence" value="ECO:0007669"/>
    <property type="project" value="UniProtKB-UniRule"/>
</dbReference>
<evidence type="ECO:0000256" key="1">
    <source>
        <dbReference type="ARBA" id="ARBA00022803"/>
    </source>
</evidence>
<comment type="subcellular location">
    <subcellularLocation>
        <location evidence="2">Endoplasmic reticulum membrane</location>
        <topology evidence="2">Peripheral membrane protein</topology>
        <orientation evidence="2">Cytoplasmic side</orientation>
    </subcellularLocation>
</comment>
<sequence length="283" mass="31568">MPKSDLELLAEWRTLGARHSEATIHLAKRVLLSGNAEDQEWAVREQLAIAALDLGQTLLASEQIEALYEKFPGSPRVRILDGLRFEADGDVSRARAVYEALLKEDETNITAHQRIISLALPSLSAIPLLLSYLDVFYSDPAAWSLLADLYSEQGLYSQSLGALGHLSIINSWDDGVVRRCGEVAYTLGDYHLALKHFLRASEMQGGKETIVNTRRTRTWWGIKLAIQRLLDSPNLETSVPVDLQTSEKQLRLLDELATERLLDAGGQGVDVRRKVLGEEALRR</sequence>
<dbReference type="OrthoDB" id="124397at2759"/>
<dbReference type="EMBL" id="AMKT01000010">
    <property type="protein sequence ID" value="OXG28983.1"/>
    <property type="molecule type" value="Genomic_DNA"/>
</dbReference>
<gene>
    <name evidence="3" type="ORF">C361_00637</name>
</gene>
<accession>A0A854QK96</accession>
<comment type="similarity">
    <text evidence="2">Belongs to the EMC2 family.</text>
</comment>
<evidence type="ECO:0000313" key="4">
    <source>
        <dbReference type="Proteomes" id="UP000199727"/>
    </source>
</evidence>
<dbReference type="PANTHER" id="PTHR12760">
    <property type="entry name" value="TETRATRICOPEPTIDE REPEAT PROTEIN"/>
    <property type="match status" value="1"/>
</dbReference>
<comment type="caution">
    <text evidence="3">The sequence shown here is derived from an EMBL/GenBank/DDBJ whole genome shotgun (WGS) entry which is preliminary data.</text>
</comment>
<keyword evidence="1" id="KW-0802">TPR repeat</keyword>
<keyword evidence="2" id="KW-0472">Membrane</keyword>
<dbReference type="SUPFAM" id="SSF48452">
    <property type="entry name" value="TPR-like"/>
    <property type="match status" value="1"/>
</dbReference>